<evidence type="ECO:0000256" key="1">
    <source>
        <dbReference type="SAM" id="MobiDB-lite"/>
    </source>
</evidence>
<dbReference type="STRING" id="1196353.SAMN05444921_1347"/>
<sequence>MSTEFGLFEGPWMLTWEEDVDAHALRRQGWSISAIARHLGHDRKTIRAYLNGERVSGYRRQSPDAFMPFLEYCRQRLSDDPHLWASTLFDEVVELGYAGGYSTFTRALRRYKARPHCEPCRASSGRDVAIIAHPPGEEIQFDWVELPDPPAEWGVGANAHLLVGALAHSGRWRAVLAEAETFPHLVQAIDAVLRRLGGTARRWRFDRMATVCHPPTGRILPTFAAVAKYYGAGVDICPPRRGNRKGVVEKANHSAAQRWWRTVPDGISIEAGQNGVDKLAMQMDSRKRKIDGASTTVAALAEAEPLLELPTRPFPAELEQTRVVSPQGLISFAGNHYSVPPGLTGAHVTVRIRLGEDDLHVVTAGRAVIAHHRRAPDGAGQTVRDAGHVIALERAVLASFSEKAPCRTKVRRPPSAAAQAEAEKLRGRPESDVANRVVIDLSHYAAVADRLRQAPTHEDQECESE</sequence>
<dbReference type="GO" id="GO:0015074">
    <property type="term" value="P:DNA integration"/>
    <property type="evidence" value="ECO:0007669"/>
    <property type="project" value="InterPro"/>
</dbReference>
<name>A0A1H0DI06_9ACTN</name>
<keyword evidence="4" id="KW-1185">Reference proteome</keyword>
<dbReference type="PANTHER" id="PTHR35004">
    <property type="entry name" value="TRANSPOSASE RV3428C-RELATED"/>
    <property type="match status" value="1"/>
</dbReference>
<dbReference type="InterPro" id="IPR054353">
    <property type="entry name" value="IstA-like_C"/>
</dbReference>
<gene>
    <name evidence="3" type="ORF">SAMN05444921_1347</name>
</gene>
<organism evidence="3 4">
    <name type="scientific">Streptomyces wuyuanensis</name>
    <dbReference type="NCBI Taxonomy" id="1196353"/>
    <lineage>
        <taxon>Bacteria</taxon>
        <taxon>Bacillati</taxon>
        <taxon>Actinomycetota</taxon>
        <taxon>Actinomycetes</taxon>
        <taxon>Kitasatosporales</taxon>
        <taxon>Streptomycetaceae</taxon>
        <taxon>Streptomyces</taxon>
    </lineage>
</organism>
<reference evidence="4" key="1">
    <citation type="submission" date="2016-10" db="EMBL/GenBank/DDBJ databases">
        <authorList>
            <person name="Varghese N."/>
            <person name="Submissions S."/>
        </authorList>
    </citation>
    <scope>NUCLEOTIDE SEQUENCE [LARGE SCALE GENOMIC DNA]</scope>
    <source>
        <strain evidence="4">CGMCC 4.7042</strain>
    </source>
</reference>
<dbReference type="PROSITE" id="PS50994">
    <property type="entry name" value="INTEGRASE"/>
    <property type="match status" value="1"/>
</dbReference>
<dbReference type="Pfam" id="PF22483">
    <property type="entry name" value="Mu-transpos_C_2"/>
    <property type="match status" value="1"/>
</dbReference>
<dbReference type="Gene3D" id="1.10.10.60">
    <property type="entry name" value="Homeodomain-like"/>
    <property type="match status" value="1"/>
</dbReference>
<evidence type="ECO:0000313" key="4">
    <source>
        <dbReference type="Proteomes" id="UP000199063"/>
    </source>
</evidence>
<evidence type="ECO:0000313" key="3">
    <source>
        <dbReference type="EMBL" id="SDN69708.1"/>
    </source>
</evidence>
<evidence type="ECO:0000259" key="2">
    <source>
        <dbReference type="PROSITE" id="PS50994"/>
    </source>
</evidence>
<proteinExistence type="predicted"/>
<feature type="region of interest" description="Disordered" evidence="1">
    <location>
        <begin position="410"/>
        <end position="432"/>
    </location>
</feature>
<dbReference type="EMBL" id="FNHI01000034">
    <property type="protein sequence ID" value="SDN69708.1"/>
    <property type="molecule type" value="Genomic_DNA"/>
</dbReference>
<feature type="compositionally biased region" description="Basic and acidic residues" evidence="1">
    <location>
        <begin position="421"/>
        <end position="432"/>
    </location>
</feature>
<dbReference type="InterPro" id="IPR001584">
    <property type="entry name" value="Integrase_cat-core"/>
</dbReference>
<dbReference type="PANTHER" id="PTHR35004:SF7">
    <property type="entry name" value="INTEGRASE PROTEIN"/>
    <property type="match status" value="1"/>
</dbReference>
<dbReference type="GeneID" id="40834135"/>
<feature type="domain" description="Integrase catalytic" evidence="2">
    <location>
        <begin position="131"/>
        <end position="313"/>
    </location>
</feature>
<accession>A0A1H0DI06</accession>
<dbReference type="Proteomes" id="UP000199063">
    <property type="component" value="Unassembled WGS sequence"/>
</dbReference>
<dbReference type="RefSeq" id="WP_244529886.1">
    <property type="nucleotide sequence ID" value="NZ_FNHI01000034.1"/>
</dbReference>
<protein>
    <submittedName>
        <fullName evidence="3">Transposase</fullName>
    </submittedName>
</protein>
<dbReference type="AlphaFoldDB" id="A0A1H0DI06"/>